<evidence type="ECO:0000313" key="2">
    <source>
        <dbReference type="EMBL" id="GGK13489.1"/>
    </source>
</evidence>
<evidence type="ECO:0000259" key="1">
    <source>
        <dbReference type="Pfam" id="PF01370"/>
    </source>
</evidence>
<dbReference type="Pfam" id="PF01370">
    <property type="entry name" value="Epimerase"/>
    <property type="match status" value="1"/>
</dbReference>
<dbReference type="InterPro" id="IPR001509">
    <property type="entry name" value="Epimerase_deHydtase"/>
</dbReference>
<name>A0A8J3BGL2_9ACTN</name>
<dbReference type="RefSeq" id="WP_189112267.1">
    <property type="nucleotide sequence ID" value="NZ_BMQC01000001.1"/>
</dbReference>
<feature type="domain" description="NAD-dependent epimerase/dehydratase" evidence="1">
    <location>
        <begin position="3"/>
        <end position="222"/>
    </location>
</feature>
<accession>A0A8J3BGL2</accession>
<sequence>MRILILGGGWFLGRTLASDALARGWEVTLFNRGRSGMPVPGAARVTGDRTRQDDLKALAGYGPWDATIDTSAYEPADVSRVLTALGSAAGRYALVSTVSAYRDWPEKPVNEQSAVWPSRADIRETDDDIKDMPERFQYGVLKAGCELAARRAEAGSLIVRPGVILGPGEYVGRMSTLLARAKRGGRWLVPGPPQQPIQPVDVRDVSAFILDRVEADDGATYNLTAPEGFATYRDLVNACLSATGGTADLVWVDPRWLTEQGVGQWTEIPLWRTAAGTWCVDGGQAAVAGFHCRPLAVTVLDAWSAAQEQPPVPHPRQAEHGLNAAHEQELLRRWDAAVLSGRG</sequence>
<keyword evidence="3" id="KW-1185">Reference proteome</keyword>
<dbReference type="Gene3D" id="3.40.50.720">
    <property type="entry name" value="NAD(P)-binding Rossmann-like Domain"/>
    <property type="match status" value="1"/>
</dbReference>
<dbReference type="EMBL" id="BMQC01000001">
    <property type="protein sequence ID" value="GGK13489.1"/>
    <property type="molecule type" value="Genomic_DNA"/>
</dbReference>
<organism evidence="2 3">
    <name type="scientific">Pilimelia terevasa</name>
    <dbReference type="NCBI Taxonomy" id="53372"/>
    <lineage>
        <taxon>Bacteria</taxon>
        <taxon>Bacillati</taxon>
        <taxon>Actinomycetota</taxon>
        <taxon>Actinomycetes</taxon>
        <taxon>Micromonosporales</taxon>
        <taxon>Micromonosporaceae</taxon>
        <taxon>Pilimelia</taxon>
    </lineage>
</organism>
<protein>
    <recommendedName>
        <fullName evidence="1">NAD-dependent epimerase/dehydratase domain-containing protein</fullName>
    </recommendedName>
</protein>
<dbReference type="Proteomes" id="UP000662200">
    <property type="component" value="Unassembled WGS sequence"/>
</dbReference>
<evidence type="ECO:0000313" key="3">
    <source>
        <dbReference type="Proteomes" id="UP000662200"/>
    </source>
</evidence>
<dbReference type="SUPFAM" id="SSF51735">
    <property type="entry name" value="NAD(P)-binding Rossmann-fold domains"/>
    <property type="match status" value="1"/>
</dbReference>
<gene>
    <name evidence="2" type="ORF">GCM10010124_02560</name>
</gene>
<dbReference type="AlphaFoldDB" id="A0A8J3BGL2"/>
<reference evidence="2" key="1">
    <citation type="journal article" date="2014" name="Int. J. Syst. Evol. Microbiol.">
        <title>Complete genome sequence of Corynebacterium casei LMG S-19264T (=DSM 44701T), isolated from a smear-ripened cheese.</title>
        <authorList>
            <consortium name="US DOE Joint Genome Institute (JGI-PGF)"/>
            <person name="Walter F."/>
            <person name="Albersmeier A."/>
            <person name="Kalinowski J."/>
            <person name="Ruckert C."/>
        </authorList>
    </citation>
    <scope>NUCLEOTIDE SEQUENCE</scope>
    <source>
        <strain evidence="2">JCM 3091</strain>
    </source>
</reference>
<dbReference type="InterPro" id="IPR036291">
    <property type="entry name" value="NAD(P)-bd_dom_sf"/>
</dbReference>
<proteinExistence type="predicted"/>
<comment type="caution">
    <text evidence="2">The sequence shown here is derived from an EMBL/GenBank/DDBJ whole genome shotgun (WGS) entry which is preliminary data.</text>
</comment>
<reference evidence="2" key="2">
    <citation type="submission" date="2020-09" db="EMBL/GenBank/DDBJ databases">
        <authorList>
            <person name="Sun Q."/>
            <person name="Ohkuma M."/>
        </authorList>
    </citation>
    <scope>NUCLEOTIDE SEQUENCE</scope>
    <source>
        <strain evidence="2">JCM 3091</strain>
    </source>
</reference>